<dbReference type="InterPro" id="IPR006439">
    <property type="entry name" value="HAD-SF_hydro_IA"/>
</dbReference>
<dbReference type="InterPro" id="IPR036412">
    <property type="entry name" value="HAD-like_sf"/>
</dbReference>
<evidence type="ECO:0000313" key="2">
    <source>
        <dbReference type="Proteomes" id="UP000199382"/>
    </source>
</evidence>
<keyword evidence="2" id="KW-1185">Reference proteome</keyword>
<organism evidence="1 2">
    <name type="scientific">Aliiruegeria lutimaris</name>
    <dbReference type="NCBI Taxonomy" id="571298"/>
    <lineage>
        <taxon>Bacteria</taxon>
        <taxon>Pseudomonadati</taxon>
        <taxon>Pseudomonadota</taxon>
        <taxon>Alphaproteobacteria</taxon>
        <taxon>Rhodobacterales</taxon>
        <taxon>Roseobacteraceae</taxon>
        <taxon>Aliiruegeria</taxon>
    </lineage>
</organism>
<dbReference type="STRING" id="571298.SAMN04488026_102242"/>
<dbReference type="Proteomes" id="UP000199382">
    <property type="component" value="Unassembled WGS sequence"/>
</dbReference>
<dbReference type="PANTHER" id="PTHR43611">
    <property type="entry name" value="ALPHA-D-GLUCOSE 1-PHOSPHATE PHOSPHATASE"/>
    <property type="match status" value="1"/>
</dbReference>
<dbReference type="SFLD" id="SFLDG01129">
    <property type="entry name" value="C1.5:_HAD__Beta-PGM__Phosphata"/>
    <property type="match status" value="1"/>
</dbReference>
<dbReference type="Gene3D" id="3.40.50.1000">
    <property type="entry name" value="HAD superfamily/HAD-like"/>
    <property type="match status" value="1"/>
</dbReference>
<dbReference type="AlphaFoldDB" id="A0A1G8VUI3"/>
<dbReference type="SFLD" id="SFLDS00003">
    <property type="entry name" value="Haloacid_Dehalogenase"/>
    <property type="match status" value="1"/>
</dbReference>
<dbReference type="PANTHER" id="PTHR43611:SF3">
    <property type="entry name" value="FLAVIN MONONUCLEOTIDE HYDROLASE 1, CHLOROPLATIC"/>
    <property type="match status" value="1"/>
</dbReference>
<dbReference type="InterPro" id="IPR023214">
    <property type="entry name" value="HAD_sf"/>
</dbReference>
<proteinExistence type="predicted"/>
<dbReference type="CDD" id="cd02603">
    <property type="entry name" value="HAD_sEH-N_like"/>
    <property type="match status" value="1"/>
</dbReference>
<sequence length="206" mass="23871">MSVELVIFDIGNVLIEWNPERYYDAAIGRDRREAMFAEVDLHGMNDQVDRGADFRATIYETAERYPEWRNEIRMWHDNWIELAQPAIDHSVRLLRALRAKGFPVQALTNFGIGSFEVGEAHYPFLKEFDKRHISGHMQVIKPEPRIYEMVEESCGFAPETILFVDDRVDNIAVAEARGWQGHLFEHPRGWADRLVAEGLLSVEEAE</sequence>
<evidence type="ECO:0000313" key="1">
    <source>
        <dbReference type="EMBL" id="SDJ69656.1"/>
    </source>
</evidence>
<dbReference type="SUPFAM" id="SSF56784">
    <property type="entry name" value="HAD-like"/>
    <property type="match status" value="1"/>
</dbReference>
<dbReference type="NCBIfam" id="TIGR01509">
    <property type="entry name" value="HAD-SF-IA-v3"/>
    <property type="match status" value="1"/>
</dbReference>
<gene>
    <name evidence="1" type="ORF">SAMN04488026_102242</name>
</gene>
<protein>
    <submittedName>
        <fullName evidence="1">2-haloacid dehalogenase</fullName>
    </submittedName>
</protein>
<dbReference type="Gene3D" id="1.10.150.240">
    <property type="entry name" value="Putative phosphatase, domain 2"/>
    <property type="match status" value="1"/>
</dbReference>
<reference evidence="1 2" key="1">
    <citation type="submission" date="2016-10" db="EMBL/GenBank/DDBJ databases">
        <authorList>
            <person name="de Groot N.N."/>
        </authorList>
    </citation>
    <scope>NUCLEOTIDE SEQUENCE [LARGE SCALE GENOMIC DNA]</scope>
    <source>
        <strain evidence="1 2">DSM 25294</strain>
    </source>
</reference>
<dbReference type="Pfam" id="PF00702">
    <property type="entry name" value="Hydrolase"/>
    <property type="match status" value="1"/>
</dbReference>
<dbReference type="EMBL" id="FNEK01000022">
    <property type="protein sequence ID" value="SDJ69656.1"/>
    <property type="molecule type" value="Genomic_DNA"/>
</dbReference>
<dbReference type="OrthoDB" id="9807742at2"/>
<dbReference type="RefSeq" id="WP_093156050.1">
    <property type="nucleotide sequence ID" value="NZ_FNEK01000022.1"/>
</dbReference>
<dbReference type="InterPro" id="IPR023198">
    <property type="entry name" value="PGP-like_dom2"/>
</dbReference>
<name>A0A1G8VUI3_9RHOB</name>
<accession>A0A1G8VUI3</accession>